<dbReference type="SUPFAM" id="SSF142433">
    <property type="entry name" value="CinA-like"/>
    <property type="match status" value="1"/>
</dbReference>
<dbReference type="InterPro" id="IPR036653">
    <property type="entry name" value="CinA-like_C"/>
</dbReference>
<dbReference type="Proteomes" id="UP000252517">
    <property type="component" value="Unassembled WGS sequence"/>
</dbReference>
<proteinExistence type="predicted"/>
<accession>A0A367XIM3</accession>
<feature type="domain" description="CinA C-terminal" evidence="1">
    <location>
        <begin position="12"/>
        <end position="163"/>
    </location>
</feature>
<dbReference type="AlphaFoldDB" id="A0A367XIM3"/>
<evidence type="ECO:0000313" key="3">
    <source>
        <dbReference type="Proteomes" id="UP000252517"/>
    </source>
</evidence>
<dbReference type="EMBL" id="JPWH01000003">
    <property type="protein sequence ID" value="RCK52562.1"/>
    <property type="molecule type" value="Genomic_DNA"/>
</dbReference>
<sequence length="174" mass="18131">MTPDPEILEAAGAIINLCRRYGEKIATAESCTGGLIGGCLTAVDGSSSVVDGGFITYSNEAKMAILGVPGSMLAEFGAVSEPVARAMAEGALRHSPLATLTIAVTGIAGPGGGSDKKPVGLVHFGCAASDRPTRHQYRIFKGDRHAVRRQTILTAFDLIREMLETHGTDHTLPV</sequence>
<comment type="caution">
    <text evidence="2">The sequence shown here is derived from an EMBL/GenBank/DDBJ whole genome shotgun (WGS) entry which is preliminary data.</text>
</comment>
<organism evidence="2 3">
    <name type="scientific">Thalassospira profundimaris</name>
    <dbReference type="NCBI Taxonomy" id="502049"/>
    <lineage>
        <taxon>Bacteria</taxon>
        <taxon>Pseudomonadati</taxon>
        <taxon>Pseudomonadota</taxon>
        <taxon>Alphaproteobacteria</taxon>
        <taxon>Rhodospirillales</taxon>
        <taxon>Thalassospiraceae</taxon>
        <taxon>Thalassospira</taxon>
    </lineage>
</organism>
<dbReference type="Gene3D" id="3.90.950.20">
    <property type="entry name" value="CinA-like"/>
    <property type="match status" value="1"/>
</dbReference>
<dbReference type="Pfam" id="PF02464">
    <property type="entry name" value="CinA"/>
    <property type="match status" value="1"/>
</dbReference>
<dbReference type="InterPro" id="IPR008136">
    <property type="entry name" value="CinA_C"/>
</dbReference>
<evidence type="ECO:0000313" key="2">
    <source>
        <dbReference type="EMBL" id="RCK52562.1"/>
    </source>
</evidence>
<protein>
    <submittedName>
        <fullName evidence="2">Damage-inducible protein CinA</fullName>
    </submittedName>
</protein>
<name>A0A367XIM3_9PROT</name>
<dbReference type="OrthoDB" id="9801454at2"/>
<reference evidence="2 3" key="1">
    <citation type="submission" date="2014-07" db="EMBL/GenBank/DDBJ databases">
        <title>Draft genome sequence of Thalassospira profundimaris S25-3-2.</title>
        <authorList>
            <person name="Lai Q."/>
            <person name="Shao Z."/>
        </authorList>
    </citation>
    <scope>NUCLEOTIDE SEQUENCE [LARGE SCALE GENOMIC DNA]</scope>
    <source>
        <strain evidence="2 3">S25-3-2</strain>
    </source>
</reference>
<evidence type="ECO:0000259" key="1">
    <source>
        <dbReference type="Pfam" id="PF02464"/>
    </source>
</evidence>
<dbReference type="NCBIfam" id="TIGR00199">
    <property type="entry name" value="PncC_domain"/>
    <property type="match status" value="1"/>
</dbReference>
<dbReference type="RefSeq" id="WP_114087435.1">
    <property type="nucleotide sequence ID" value="NZ_JPWH01000003.1"/>
</dbReference>
<gene>
    <name evidence="2" type="ORF">TH25_05855</name>
</gene>